<accession>A0A399EZI2</accession>
<dbReference type="RefSeq" id="WP_119275697.1">
    <property type="nucleotide sequence ID" value="NZ_QWLA01000003.1"/>
</dbReference>
<dbReference type="SUPFAM" id="SSF52980">
    <property type="entry name" value="Restriction endonuclease-like"/>
    <property type="match status" value="1"/>
</dbReference>
<name>A0A399EZI2_9DEIN</name>
<keyword evidence="4" id="KW-1185">Reference proteome</keyword>
<dbReference type="Pfam" id="PF22205">
    <property type="entry name" value="Csm6_6H"/>
    <property type="match status" value="1"/>
</dbReference>
<comment type="caution">
    <text evidence="3">The sequence shown here is derived from an EMBL/GenBank/DDBJ whole genome shotgun (WGS) entry which is preliminary data.</text>
</comment>
<dbReference type="InterPro" id="IPR054008">
    <property type="entry name" value="Csm6_6H"/>
</dbReference>
<dbReference type="InterPro" id="IPR011335">
    <property type="entry name" value="Restrct_endonuc-II-like"/>
</dbReference>
<reference evidence="3 4" key="1">
    <citation type="submission" date="2018-08" db="EMBL/GenBank/DDBJ databases">
        <title>Meiothermus roseus NBRC 110900 genome sequencing project.</title>
        <authorList>
            <person name="Da Costa M.S."/>
            <person name="Albuquerque L."/>
            <person name="Raposo P."/>
            <person name="Froufe H.J.C."/>
            <person name="Barroso C.S."/>
            <person name="Egas C."/>
        </authorList>
    </citation>
    <scope>NUCLEOTIDE SEQUENCE [LARGE SCALE GENOMIC DNA]</scope>
    <source>
        <strain evidence="3 4">NBRC 110900</strain>
    </source>
</reference>
<dbReference type="Proteomes" id="UP000265341">
    <property type="component" value="Unassembled WGS sequence"/>
</dbReference>
<feature type="domain" description="Csm6 6H" evidence="2">
    <location>
        <begin position="146"/>
        <end position="237"/>
    </location>
</feature>
<organism evidence="3 4">
    <name type="scientific">Calidithermus roseus</name>
    <dbReference type="NCBI Taxonomy" id="1644118"/>
    <lineage>
        <taxon>Bacteria</taxon>
        <taxon>Thermotogati</taxon>
        <taxon>Deinococcota</taxon>
        <taxon>Deinococci</taxon>
        <taxon>Thermales</taxon>
        <taxon>Thermaceae</taxon>
        <taxon>Calidithermus</taxon>
    </lineage>
</organism>
<keyword evidence="1" id="KW-0175">Coiled coil</keyword>
<dbReference type="EMBL" id="QWLA01000003">
    <property type="protein sequence ID" value="RIH89438.1"/>
    <property type="molecule type" value="Genomic_DNA"/>
</dbReference>
<dbReference type="Pfam" id="PF09670">
    <property type="entry name" value="Cas_Cas02710"/>
    <property type="match status" value="1"/>
</dbReference>
<dbReference type="Gene3D" id="3.40.50.10770">
    <property type="entry name" value="Hypothetical protein VC1899 like domain (Restriction endonuclease-like)"/>
    <property type="match status" value="1"/>
</dbReference>
<evidence type="ECO:0000259" key="2">
    <source>
        <dbReference type="Pfam" id="PF22205"/>
    </source>
</evidence>
<evidence type="ECO:0000256" key="1">
    <source>
        <dbReference type="SAM" id="Coils"/>
    </source>
</evidence>
<protein>
    <submittedName>
        <fullName evidence="3">CRISPR-associated protein</fullName>
    </submittedName>
</protein>
<evidence type="ECO:0000313" key="3">
    <source>
        <dbReference type="EMBL" id="RIH89438.1"/>
    </source>
</evidence>
<dbReference type="InterPro" id="IPR014082">
    <property type="entry name" value="CRISPR-assoc_prot_Cas02710"/>
</dbReference>
<feature type="coiled-coil region" evidence="1">
    <location>
        <begin position="227"/>
        <end position="254"/>
    </location>
</feature>
<dbReference type="NCBIfam" id="TIGR02710">
    <property type="entry name" value="TIGR02710 family CRISPR-associated CARF protein"/>
    <property type="match status" value="1"/>
</dbReference>
<proteinExistence type="predicted"/>
<dbReference type="AlphaFoldDB" id="A0A399EZI2"/>
<dbReference type="OrthoDB" id="9770049at2"/>
<gene>
    <name evidence="3" type="ORF">Mrose_00338</name>
</gene>
<evidence type="ECO:0000313" key="4">
    <source>
        <dbReference type="Proteomes" id="UP000265341"/>
    </source>
</evidence>
<sequence>MAEVRQVLIVTVGQSRAPVEYALTEHAPDGVVFIASQTSQVVVAELVREYGGSLRHHTLLLDDPENLTESYRVAQKALHKALEWEARSVVADLTGGTKPMVAGVVLALSGRGVTFSYVGGEQRDEAGRVASGSERLRLLEDPTTRYGVREWSDFIQAWNTGQMGAAQAHLQALLRRELSPSEERFYRHLAGVVEGLAAWDRFQHALAHKLLREHLEPTLAVAEAWGHGGKVRVLQELERDLERLERLLERGNAPSFELLADLLANAERRAAAGRYDDALARLYRAVELAAEADIYARHKLVLRQPETYPAALADLGSRAGGVLGLKETLSLAFDIDTRSGQSNTLAQQLFGDYGQRLRELLQRRNSSILAHGTRPVEAADYEALRAYLAEKSLEAAPPWPRW</sequence>